<dbReference type="InterPro" id="IPR035906">
    <property type="entry name" value="MetI-like_sf"/>
</dbReference>
<feature type="transmembrane region" description="Helical" evidence="7">
    <location>
        <begin position="12"/>
        <end position="32"/>
    </location>
</feature>
<reference evidence="9 10" key="1">
    <citation type="submission" date="2020-04" db="EMBL/GenBank/DDBJ databases">
        <title>Genome sequencing of novel species.</title>
        <authorList>
            <person name="Heo J."/>
            <person name="Kim S.-J."/>
            <person name="Kim J.-S."/>
            <person name="Hong S.-B."/>
            <person name="Kwon S.-W."/>
        </authorList>
    </citation>
    <scope>NUCLEOTIDE SEQUENCE [LARGE SCALE GENOMIC DNA]</scope>
    <source>
        <strain evidence="9 10">MFER-1</strain>
    </source>
</reference>
<dbReference type="Pfam" id="PF00528">
    <property type="entry name" value="BPD_transp_1"/>
    <property type="match status" value="1"/>
</dbReference>
<protein>
    <submittedName>
        <fullName evidence="9">Carbohydrate ABC transporter permease</fullName>
    </submittedName>
</protein>
<keyword evidence="6 7" id="KW-0472">Membrane</keyword>
<comment type="subcellular location">
    <subcellularLocation>
        <location evidence="1 7">Cell membrane</location>
        <topology evidence="1 7">Multi-pass membrane protein</topology>
    </subcellularLocation>
</comment>
<gene>
    <name evidence="9" type="ORF">HH215_09530</name>
</gene>
<name>A0A7Z2ZQI8_9BACL</name>
<evidence type="ECO:0000256" key="1">
    <source>
        <dbReference type="ARBA" id="ARBA00004651"/>
    </source>
</evidence>
<feature type="transmembrane region" description="Helical" evidence="7">
    <location>
        <begin position="105"/>
        <end position="128"/>
    </location>
</feature>
<dbReference type="SUPFAM" id="SSF161098">
    <property type="entry name" value="MetI-like"/>
    <property type="match status" value="1"/>
</dbReference>
<dbReference type="GO" id="GO:0005886">
    <property type="term" value="C:plasma membrane"/>
    <property type="evidence" value="ECO:0007669"/>
    <property type="project" value="UniProtKB-SubCell"/>
</dbReference>
<dbReference type="EMBL" id="CP051680">
    <property type="protein sequence ID" value="QJD88070.1"/>
    <property type="molecule type" value="Genomic_DNA"/>
</dbReference>
<dbReference type="GO" id="GO:0055085">
    <property type="term" value="P:transmembrane transport"/>
    <property type="evidence" value="ECO:0007669"/>
    <property type="project" value="InterPro"/>
</dbReference>
<sequence>MRSMKKSVSHIVLLVYLIAILYPFLFVLFSSLKTDNQAIASNPFGLPSSFHFENFHEAWVNANISVYFFNSLYIATLCSIATILISSLAAFAITRMRYSKLSKGMFQFILIGMLIPGNALLLPIYILLKDTSILGTHLALIIPYTAGAIPFTVIILSAFMRSIPSELEEASVMDGLSAKGIFARIILPITIPALVTVFIVNFIGNWNEFLMANFFISTDELRTLPVGMVGFRDTYNTNYAQMSAGIVYSIVPVMIIYAVLQKQIIEGLTAGSVKG</sequence>
<dbReference type="CDD" id="cd06261">
    <property type="entry name" value="TM_PBP2"/>
    <property type="match status" value="1"/>
</dbReference>
<dbReference type="Proteomes" id="UP000502248">
    <property type="component" value="Chromosome"/>
</dbReference>
<evidence type="ECO:0000256" key="7">
    <source>
        <dbReference type="RuleBase" id="RU363032"/>
    </source>
</evidence>
<keyword evidence="10" id="KW-1185">Reference proteome</keyword>
<keyword evidence="3" id="KW-1003">Cell membrane</keyword>
<dbReference type="Gene3D" id="1.10.3720.10">
    <property type="entry name" value="MetI-like"/>
    <property type="match status" value="1"/>
</dbReference>
<dbReference type="PANTHER" id="PTHR43744:SF12">
    <property type="entry name" value="ABC TRANSPORTER PERMEASE PROTEIN MG189-RELATED"/>
    <property type="match status" value="1"/>
</dbReference>
<evidence type="ECO:0000313" key="9">
    <source>
        <dbReference type="EMBL" id="QJD88070.1"/>
    </source>
</evidence>
<feature type="transmembrane region" description="Helical" evidence="7">
    <location>
        <begin position="140"/>
        <end position="160"/>
    </location>
</feature>
<dbReference type="PANTHER" id="PTHR43744">
    <property type="entry name" value="ABC TRANSPORTER PERMEASE PROTEIN MG189-RELATED-RELATED"/>
    <property type="match status" value="1"/>
</dbReference>
<feature type="transmembrane region" description="Helical" evidence="7">
    <location>
        <begin position="72"/>
        <end position="93"/>
    </location>
</feature>
<evidence type="ECO:0000256" key="3">
    <source>
        <dbReference type="ARBA" id="ARBA00022475"/>
    </source>
</evidence>
<comment type="similarity">
    <text evidence="7">Belongs to the binding-protein-dependent transport system permease family.</text>
</comment>
<keyword evidence="4 7" id="KW-0812">Transmembrane</keyword>
<evidence type="ECO:0000256" key="6">
    <source>
        <dbReference type="ARBA" id="ARBA00023136"/>
    </source>
</evidence>
<evidence type="ECO:0000259" key="8">
    <source>
        <dbReference type="PROSITE" id="PS50928"/>
    </source>
</evidence>
<feature type="transmembrane region" description="Helical" evidence="7">
    <location>
        <begin position="239"/>
        <end position="260"/>
    </location>
</feature>
<dbReference type="AlphaFoldDB" id="A0A7Z2ZQI8"/>
<keyword evidence="2 7" id="KW-0813">Transport</keyword>
<keyword evidence="5 7" id="KW-1133">Transmembrane helix</keyword>
<dbReference type="PROSITE" id="PS50928">
    <property type="entry name" value="ABC_TM1"/>
    <property type="match status" value="1"/>
</dbReference>
<organism evidence="9 10">
    <name type="scientific">Cohnella herbarum</name>
    <dbReference type="NCBI Taxonomy" id="2728023"/>
    <lineage>
        <taxon>Bacteria</taxon>
        <taxon>Bacillati</taxon>
        <taxon>Bacillota</taxon>
        <taxon>Bacilli</taxon>
        <taxon>Bacillales</taxon>
        <taxon>Paenibacillaceae</taxon>
        <taxon>Cohnella</taxon>
    </lineage>
</organism>
<proteinExistence type="inferred from homology"/>
<evidence type="ECO:0000256" key="4">
    <source>
        <dbReference type="ARBA" id="ARBA00022692"/>
    </source>
</evidence>
<dbReference type="KEGG" id="cheb:HH215_09530"/>
<evidence type="ECO:0000256" key="5">
    <source>
        <dbReference type="ARBA" id="ARBA00022989"/>
    </source>
</evidence>
<feature type="domain" description="ABC transmembrane type-1" evidence="8">
    <location>
        <begin position="68"/>
        <end position="260"/>
    </location>
</feature>
<accession>A0A7Z2ZQI8</accession>
<feature type="transmembrane region" description="Helical" evidence="7">
    <location>
        <begin position="181"/>
        <end position="203"/>
    </location>
</feature>
<evidence type="ECO:0000256" key="2">
    <source>
        <dbReference type="ARBA" id="ARBA00022448"/>
    </source>
</evidence>
<evidence type="ECO:0000313" key="10">
    <source>
        <dbReference type="Proteomes" id="UP000502248"/>
    </source>
</evidence>
<dbReference type="InterPro" id="IPR000515">
    <property type="entry name" value="MetI-like"/>
</dbReference>